<evidence type="ECO:0000256" key="1">
    <source>
        <dbReference type="SAM" id="MobiDB-lite"/>
    </source>
</evidence>
<protein>
    <submittedName>
        <fullName evidence="2">Uncharacterized protein</fullName>
    </submittedName>
</protein>
<accession>A0ABY7D8V4</accession>
<feature type="region of interest" description="Disordered" evidence="1">
    <location>
        <begin position="137"/>
        <end position="166"/>
    </location>
</feature>
<organism evidence="2 3">
    <name type="scientific">Puccinia triticina</name>
    <dbReference type="NCBI Taxonomy" id="208348"/>
    <lineage>
        <taxon>Eukaryota</taxon>
        <taxon>Fungi</taxon>
        <taxon>Dikarya</taxon>
        <taxon>Basidiomycota</taxon>
        <taxon>Pucciniomycotina</taxon>
        <taxon>Pucciniomycetes</taxon>
        <taxon>Pucciniales</taxon>
        <taxon>Pucciniaceae</taxon>
        <taxon>Puccinia</taxon>
    </lineage>
</organism>
<dbReference type="GeneID" id="77805577"/>
<feature type="compositionally biased region" description="Acidic residues" evidence="1">
    <location>
        <begin position="151"/>
        <end position="166"/>
    </location>
</feature>
<feature type="compositionally biased region" description="Basic and acidic residues" evidence="1">
    <location>
        <begin position="137"/>
        <end position="150"/>
    </location>
</feature>
<evidence type="ECO:0000313" key="2">
    <source>
        <dbReference type="EMBL" id="WAQ93112.1"/>
    </source>
</evidence>
<proteinExistence type="predicted"/>
<evidence type="ECO:0000313" key="3">
    <source>
        <dbReference type="Proteomes" id="UP001164743"/>
    </source>
</evidence>
<keyword evidence="3" id="KW-1185">Reference proteome</keyword>
<dbReference type="EMBL" id="CP110438">
    <property type="protein sequence ID" value="WAQ93112.1"/>
    <property type="molecule type" value="Genomic_DNA"/>
</dbReference>
<dbReference type="Proteomes" id="UP001164743">
    <property type="component" value="Chromosome 18A"/>
</dbReference>
<dbReference type="RefSeq" id="XP_053028667.1">
    <property type="nucleotide sequence ID" value="XM_053164682.1"/>
</dbReference>
<sequence>MRWAINRHNQVWLYLGQLCQATEQSDIPVALEPMLSHELLSSHLHLADKIKSAKVLAHSNLIAISKLQVKWDKEIVLVIRKTAPQTDDDVLLQLWEQQISKITGSLRFGFLSSIPGDIHNGLLSHFIEETDSHIEAENLNRNDGAERNQEDDSDAEGETDNEDDQFDMIAALQIEVNLLENLTQASNVG</sequence>
<reference evidence="2" key="1">
    <citation type="submission" date="2022-10" db="EMBL/GenBank/DDBJ databases">
        <title>Puccinia triticina Genome sequencing and assembly.</title>
        <authorList>
            <person name="Li C."/>
        </authorList>
    </citation>
    <scope>NUCLEOTIDE SEQUENCE</scope>
    <source>
        <strain evidence="2">Pt15</strain>
    </source>
</reference>
<gene>
    <name evidence="2" type="ORF">PtA15_18A170</name>
</gene>
<name>A0ABY7D8V4_9BASI</name>